<evidence type="ECO:0000313" key="5">
    <source>
        <dbReference type="Proteomes" id="UP000029981"/>
    </source>
</evidence>
<keyword evidence="2" id="KW-0789">Thiol protease inhibitor</keyword>
<reference evidence="4 5" key="2">
    <citation type="journal article" date="2009" name="PLoS ONE">
        <title>An integrated genetic and cytogenetic map of the cucumber genome.</title>
        <authorList>
            <person name="Ren Y."/>
            <person name="Zhang Z."/>
            <person name="Liu J."/>
            <person name="Staub J.E."/>
            <person name="Han Y."/>
            <person name="Cheng Z."/>
            <person name="Li X."/>
            <person name="Lu J."/>
            <person name="Miao H."/>
            <person name="Kang H."/>
            <person name="Xie B."/>
            <person name="Gu X."/>
            <person name="Wang X."/>
            <person name="Du Y."/>
            <person name="Jin W."/>
            <person name="Huang S."/>
        </authorList>
    </citation>
    <scope>NUCLEOTIDE SEQUENCE [LARGE SCALE GENOMIC DNA]</scope>
    <source>
        <strain evidence="5">cv. 9930</strain>
    </source>
</reference>
<dbReference type="Gramene" id="KGN48334">
    <property type="protein sequence ID" value="KGN48334"/>
    <property type="gene ID" value="Csa_6G482230"/>
</dbReference>
<reference evidence="4 5" key="4">
    <citation type="journal article" date="2011" name="BMC Genomics">
        <title>RNA-Seq improves annotation of protein-coding genes in the cucumber genome.</title>
        <authorList>
            <person name="Li Z."/>
            <person name="Zhang Z."/>
            <person name="Yan P."/>
            <person name="Huang S."/>
            <person name="Fei Z."/>
            <person name="Lin K."/>
        </authorList>
    </citation>
    <scope>NUCLEOTIDE SEQUENCE [LARGE SCALE GENOMIC DNA]</scope>
    <source>
        <strain evidence="5">cv. 9930</strain>
    </source>
</reference>
<dbReference type="Pfam" id="PF16845">
    <property type="entry name" value="SQAPI"/>
    <property type="match status" value="1"/>
</dbReference>
<proteinExistence type="predicted"/>
<dbReference type="CDD" id="cd00042">
    <property type="entry name" value="CY"/>
    <property type="match status" value="1"/>
</dbReference>
<dbReference type="AlphaFoldDB" id="A0A0A0KHN6"/>
<name>A0A0A0KHN6_CUCSA</name>
<feature type="domain" description="Cystatin" evidence="3">
    <location>
        <begin position="17"/>
        <end position="91"/>
    </location>
</feature>
<reference evidence="4 5" key="1">
    <citation type="journal article" date="2009" name="Nat. Genet.">
        <title>The genome of the cucumber, Cucumis sativus L.</title>
        <authorList>
            <person name="Huang S."/>
            <person name="Li R."/>
            <person name="Zhang Z."/>
            <person name="Li L."/>
            <person name="Gu X."/>
            <person name="Fan W."/>
            <person name="Lucas W.J."/>
            <person name="Wang X."/>
            <person name="Xie B."/>
            <person name="Ni P."/>
            <person name="Ren Y."/>
            <person name="Zhu H."/>
            <person name="Li J."/>
            <person name="Lin K."/>
            <person name="Jin W."/>
            <person name="Fei Z."/>
            <person name="Li G."/>
            <person name="Staub J."/>
            <person name="Kilian A."/>
            <person name="van der Vossen E.A."/>
            <person name="Wu Y."/>
            <person name="Guo J."/>
            <person name="He J."/>
            <person name="Jia Z."/>
            <person name="Ren Y."/>
            <person name="Tian G."/>
            <person name="Lu Y."/>
            <person name="Ruan J."/>
            <person name="Qian W."/>
            <person name="Wang M."/>
            <person name="Huang Q."/>
            <person name="Li B."/>
            <person name="Xuan Z."/>
            <person name="Cao J."/>
            <person name="Asan"/>
            <person name="Wu Z."/>
            <person name="Zhang J."/>
            <person name="Cai Q."/>
            <person name="Bai Y."/>
            <person name="Zhao B."/>
            <person name="Han Y."/>
            <person name="Li Y."/>
            <person name="Li X."/>
            <person name="Wang S."/>
            <person name="Shi Q."/>
            <person name="Liu S."/>
            <person name="Cho W.K."/>
            <person name="Kim J.Y."/>
            <person name="Xu Y."/>
            <person name="Heller-Uszynska K."/>
            <person name="Miao H."/>
            <person name="Cheng Z."/>
            <person name="Zhang S."/>
            <person name="Wu J."/>
            <person name="Yang Y."/>
            <person name="Kang H."/>
            <person name="Li M."/>
            <person name="Liang H."/>
            <person name="Ren X."/>
            <person name="Shi Z."/>
            <person name="Wen M."/>
            <person name="Jian M."/>
            <person name="Yang H."/>
            <person name="Zhang G."/>
            <person name="Yang Z."/>
            <person name="Chen R."/>
            <person name="Liu S."/>
            <person name="Li J."/>
            <person name="Ma L."/>
            <person name="Liu H."/>
            <person name="Zhou Y."/>
            <person name="Zhao J."/>
            <person name="Fang X."/>
            <person name="Li G."/>
            <person name="Fang L."/>
            <person name="Li Y."/>
            <person name="Liu D."/>
            <person name="Zheng H."/>
            <person name="Zhang Y."/>
            <person name="Qin N."/>
            <person name="Li Z."/>
            <person name="Yang G."/>
            <person name="Yang S."/>
            <person name="Bolund L."/>
            <person name="Kristiansen K."/>
            <person name="Zheng H."/>
            <person name="Li S."/>
            <person name="Zhang X."/>
            <person name="Yang H."/>
            <person name="Wang J."/>
            <person name="Sun R."/>
            <person name="Zhang B."/>
            <person name="Jiang S."/>
            <person name="Wang J."/>
            <person name="Du Y."/>
            <person name="Li S."/>
        </authorList>
    </citation>
    <scope>NUCLEOTIDE SEQUENCE [LARGE SCALE GENOMIC DNA]</scope>
    <source>
        <strain evidence="5">cv. 9930</strain>
    </source>
</reference>
<dbReference type="Gene3D" id="3.10.450.10">
    <property type="match status" value="1"/>
</dbReference>
<keyword evidence="5" id="KW-1185">Reference proteome</keyword>
<gene>
    <name evidence="4" type="ORF">Csa_6G482230</name>
</gene>
<evidence type="ECO:0000259" key="3">
    <source>
        <dbReference type="Pfam" id="PF16845"/>
    </source>
</evidence>
<dbReference type="PANTHER" id="PTHR47364">
    <property type="entry name" value="CYSTEINE PROTEINASE INHIBITOR 5"/>
    <property type="match status" value="1"/>
</dbReference>
<organism evidence="4 5">
    <name type="scientific">Cucumis sativus</name>
    <name type="common">Cucumber</name>
    <dbReference type="NCBI Taxonomy" id="3659"/>
    <lineage>
        <taxon>Eukaryota</taxon>
        <taxon>Viridiplantae</taxon>
        <taxon>Streptophyta</taxon>
        <taxon>Embryophyta</taxon>
        <taxon>Tracheophyta</taxon>
        <taxon>Spermatophyta</taxon>
        <taxon>Magnoliopsida</taxon>
        <taxon>eudicotyledons</taxon>
        <taxon>Gunneridae</taxon>
        <taxon>Pentapetalae</taxon>
        <taxon>rosids</taxon>
        <taxon>fabids</taxon>
        <taxon>Cucurbitales</taxon>
        <taxon>Cucurbitaceae</taxon>
        <taxon>Benincaseae</taxon>
        <taxon>Cucumis</taxon>
    </lineage>
</organism>
<keyword evidence="1" id="KW-0646">Protease inhibitor</keyword>
<dbReference type="EMBL" id="CM002927">
    <property type="protein sequence ID" value="KGN48334.1"/>
    <property type="molecule type" value="Genomic_DNA"/>
</dbReference>
<dbReference type="SUPFAM" id="SSF54403">
    <property type="entry name" value="Cystatin/monellin"/>
    <property type="match status" value="1"/>
</dbReference>
<dbReference type="InterPro" id="IPR000010">
    <property type="entry name" value="Cystatin_dom"/>
</dbReference>
<protein>
    <recommendedName>
        <fullName evidence="3">Cystatin domain-containing protein</fullName>
    </recommendedName>
</protein>
<accession>A0A0A0KHN6</accession>
<dbReference type="GO" id="GO:0004869">
    <property type="term" value="F:cysteine-type endopeptidase inhibitor activity"/>
    <property type="evidence" value="ECO:0007669"/>
    <property type="project" value="UniProtKB-KW"/>
</dbReference>
<evidence type="ECO:0000256" key="1">
    <source>
        <dbReference type="ARBA" id="ARBA00022690"/>
    </source>
</evidence>
<dbReference type="InterPro" id="IPR046350">
    <property type="entry name" value="Cystatin_sf"/>
</dbReference>
<dbReference type="PANTHER" id="PTHR47364:SF2">
    <property type="entry name" value="CYSTEINE PROTEINASE INHIBITOR 5"/>
    <property type="match status" value="1"/>
</dbReference>
<dbReference type="Proteomes" id="UP000029981">
    <property type="component" value="Chromosome 6"/>
</dbReference>
<evidence type="ECO:0000256" key="2">
    <source>
        <dbReference type="ARBA" id="ARBA00022704"/>
    </source>
</evidence>
<evidence type="ECO:0000313" key="4">
    <source>
        <dbReference type="EMBL" id="KGN48334.1"/>
    </source>
</evidence>
<reference evidence="4 5" key="3">
    <citation type="journal article" date="2010" name="BMC Genomics">
        <title>Transcriptome sequencing and comparative analysis of cucumber flowers with different sex types.</title>
        <authorList>
            <person name="Guo S."/>
            <person name="Zheng Y."/>
            <person name="Joung J.G."/>
            <person name="Liu S."/>
            <person name="Zhang Z."/>
            <person name="Crasta O.R."/>
            <person name="Sobral B.W."/>
            <person name="Xu Y."/>
            <person name="Huang S."/>
            <person name="Fei Z."/>
        </authorList>
    </citation>
    <scope>NUCLEOTIDE SEQUENCE [LARGE SCALE GENOMIC DNA]</scope>
    <source>
        <strain evidence="5">cv. 9930</strain>
    </source>
</reference>
<sequence>MCSHVTTGAYGPCEDPNSLHVKRIAEWAVEEYNKGDHFLSLVSILKCESQVVNGTNWRLKLKCVDQINNRLGIYVTVVWEKLDGSLVLSDFVPLLK</sequence>